<evidence type="ECO:0000259" key="4">
    <source>
        <dbReference type="PROSITE" id="PS51186"/>
    </source>
</evidence>
<comment type="similarity">
    <text evidence="3">Belongs to the acetyltransferase family. RimJ subfamily.</text>
</comment>
<dbReference type="GO" id="GO:0016747">
    <property type="term" value="F:acyltransferase activity, transferring groups other than amino-acyl groups"/>
    <property type="evidence" value="ECO:0007669"/>
    <property type="project" value="InterPro"/>
</dbReference>
<reference evidence="5 6" key="1">
    <citation type="submission" date="2018-02" db="EMBL/GenBank/DDBJ databases">
        <title>Genomic Encyclopedia of Archaeal and Bacterial Type Strains, Phase II (KMG-II): from individual species to whole genera.</title>
        <authorList>
            <person name="Goeker M."/>
        </authorList>
    </citation>
    <scope>NUCLEOTIDE SEQUENCE [LARGE SCALE GENOMIC DNA]</scope>
    <source>
        <strain evidence="5 6">DSM 15099</strain>
    </source>
</reference>
<evidence type="ECO:0000313" key="6">
    <source>
        <dbReference type="Proteomes" id="UP000239863"/>
    </source>
</evidence>
<feature type="domain" description="N-acetyltransferase" evidence="4">
    <location>
        <begin position="12"/>
        <end position="172"/>
    </location>
</feature>
<dbReference type="InterPro" id="IPR000182">
    <property type="entry name" value="GNAT_dom"/>
</dbReference>
<dbReference type="OrthoDB" id="9785602at2"/>
<proteinExistence type="inferred from homology"/>
<keyword evidence="2" id="KW-0012">Acyltransferase</keyword>
<organism evidence="5 6">
    <name type="scientific">Clostridium algidicarnis DSM 15099</name>
    <dbReference type="NCBI Taxonomy" id="1121295"/>
    <lineage>
        <taxon>Bacteria</taxon>
        <taxon>Bacillati</taxon>
        <taxon>Bacillota</taxon>
        <taxon>Clostridia</taxon>
        <taxon>Eubacteriales</taxon>
        <taxon>Clostridiaceae</taxon>
        <taxon>Clostridium</taxon>
    </lineage>
</organism>
<dbReference type="STRING" id="37659.GCA_000703125_00560"/>
<keyword evidence="1 5" id="KW-0808">Transferase</keyword>
<dbReference type="InterPro" id="IPR016181">
    <property type="entry name" value="Acyl_CoA_acyltransferase"/>
</dbReference>
<sequence>MPIQPVIHTDNLLLRPFEISDSSRVKELAGDSKIATTTLNVPHPYEDGMAELWINSHKDIFINKKGIIYAIIKKYSNELIGTVALMINNIHRKAELSYWIGVPYFNKGYCTESSKALIEYGFKELNLNKIYALCMDSNVGSYRVMEKIGMKYEGTRKQDVIKNGVPKDLKSYVILKEEFNKRAIS</sequence>
<name>A0A2S6FXL6_9CLOT</name>
<dbReference type="EMBL" id="PTIS01000008">
    <property type="protein sequence ID" value="PPK48347.1"/>
    <property type="molecule type" value="Genomic_DNA"/>
</dbReference>
<dbReference type="AlphaFoldDB" id="A0A2S6FXL6"/>
<protein>
    <submittedName>
        <fullName evidence="5">RimJ/RimL family protein N-acetyltransferase</fullName>
    </submittedName>
</protein>
<evidence type="ECO:0000256" key="2">
    <source>
        <dbReference type="ARBA" id="ARBA00023315"/>
    </source>
</evidence>
<dbReference type="SUPFAM" id="SSF55729">
    <property type="entry name" value="Acyl-CoA N-acyltransferases (Nat)"/>
    <property type="match status" value="1"/>
</dbReference>
<dbReference type="RefSeq" id="WP_104409919.1">
    <property type="nucleotide sequence ID" value="NZ_PTIS01000008.1"/>
</dbReference>
<dbReference type="PANTHER" id="PTHR43792">
    <property type="entry name" value="GNAT FAMILY, PUTATIVE (AFU_ORTHOLOGUE AFUA_3G00765)-RELATED-RELATED"/>
    <property type="match status" value="1"/>
</dbReference>
<dbReference type="InterPro" id="IPR051531">
    <property type="entry name" value="N-acetyltransferase"/>
</dbReference>
<dbReference type="Proteomes" id="UP000239863">
    <property type="component" value="Unassembled WGS sequence"/>
</dbReference>
<accession>A0A2S6FXL6</accession>
<evidence type="ECO:0000313" key="5">
    <source>
        <dbReference type="EMBL" id="PPK48347.1"/>
    </source>
</evidence>
<dbReference type="Gene3D" id="3.40.630.30">
    <property type="match status" value="1"/>
</dbReference>
<dbReference type="Pfam" id="PF13302">
    <property type="entry name" value="Acetyltransf_3"/>
    <property type="match status" value="1"/>
</dbReference>
<dbReference type="PANTHER" id="PTHR43792:SF8">
    <property type="entry name" value="[RIBOSOMAL PROTEIN US5]-ALANINE N-ACETYLTRANSFERASE"/>
    <property type="match status" value="1"/>
</dbReference>
<comment type="caution">
    <text evidence="5">The sequence shown here is derived from an EMBL/GenBank/DDBJ whole genome shotgun (WGS) entry which is preliminary data.</text>
</comment>
<dbReference type="PROSITE" id="PS51186">
    <property type="entry name" value="GNAT"/>
    <property type="match status" value="1"/>
</dbReference>
<gene>
    <name evidence="5" type="ORF">BD821_108108</name>
</gene>
<evidence type="ECO:0000256" key="1">
    <source>
        <dbReference type="ARBA" id="ARBA00022679"/>
    </source>
</evidence>
<evidence type="ECO:0000256" key="3">
    <source>
        <dbReference type="ARBA" id="ARBA00038502"/>
    </source>
</evidence>